<feature type="transmembrane region" description="Helical" evidence="19">
    <location>
        <begin position="28"/>
        <end position="52"/>
    </location>
</feature>
<dbReference type="PRINTS" id="PR00344">
    <property type="entry name" value="BCTRLSENSOR"/>
</dbReference>
<keyword evidence="6 17" id="KW-0597">Phosphoprotein</keyword>
<keyword evidence="16" id="KW-1015">Disulfide bond</keyword>
<comment type="catalytic activity">
    <reaction evidence="1">
        <text>ATP + protein L-histidine = ADP + protein N-phospho-L-histidine.</text>
        <dbReference type="EC" id="2.7.13.3"/>
    </reaction>
</comment>
<protein>
    <recommendedName>
        <fullName evidence="5">histidine kinase</fullName>
        <ecNumber evidence="5">2.7.13.3</ecNumber>
    </recommendedName>
</protein>
<keyword evidence="12 19" id="KW-1133">Transmembrane helix</keyword>
<dbReference type="SMART" id="SM00388">
    <property type="entry name" value="HisKA"/>
    <property type="match status" value="1"/>
</dbReference>
<comment type="caution">
    <text evidence="22">The sequence shown here is derived from an EMBL/GenBank/DDBJ whole genome shotgun (WGS) entry which is preliminary data.</text>
</comment>
<organism evidence="22 23">
    <name type="scientific">Leptothoe spongobia TAU-MAC 1115</name>
    <dbReference type="NCBI Taxonomy" id="1967444"/>
    <lineage>
        <taxon>Bacteria</taxon>
        <taxon>Bacillati</taxon>
        <taxon>Cyanobacteriota</taxon>
        <taxon>Cyanophyceae</taxon>
        <taxon>Nodosilineales</taxon>
        <taxon>Cymatolegaceae</taxon>
        <taxon>Leptothoe</taxon>
        <taxon>Leptothoe spongobia</taxon>
    </lineage>
</organism>
<dbReference type="PROSITE" id="PS50109">
    <property type="entry name" value="HIS_KIN"/>
    <property type="match status" value="1"/>
</dbReference>
<dbReference type="Pfam" id="PF02518">
    <property type="entry name" value="HATPase_c"/>
    <property type="match status" value="1"/>
</dbReference>
<dbReference type="InterPro" id="IPR036097">
    <property type="entry name" value="HisK_dim/P_sf"/>
</dbReference>
<evidence type="ECO:0000256" key="4">
    <source>
        <dbReference type="ARBA" id="ARBA00009842"/>
    </source>
</evidence>
<evidence type="ECO:0000256" key="16">
    <source>
        <dbReference type="ARBA" id="ARBA00023157"/>
    </source>
</evidence>
<dbReference type="Gene3D" id="3.40.50.2300">
    <property type="match status" value="1"/>
</dbReference>
<keyword evidence="9" id="KW-0936">Ethylene signaling pathway</keyword>
<keyword evidence="14" id="KW-0902">Two-component regulatory system</keyword>
<keyword evidence="11" id="KW-0256">Endoplasmic reticulum</keyword>
<dbReference type="AlphaFoldDB" id="A0A947DG17"/>
<dbReference type="Proteomes" id="UP000717364">
    <property type="component" value="Unassembled WGS sequence"/>
</dbReference>
<evidence type="ECO:0000256" key="15">
    <source>
        <dbReference type="ARBA" id="ARBA00023136"/>
    </source>
</evidence>
<dbReference type="InterPro" id="IPR001789">
    <property type="entry name" value="Sig_transdc_resp-reg_receiver"/>
</dbReference>
<keyword evidence="23" id="KW-1185">Reference proteome</keyword>
<dbReference type="RefSeq" id="WP_215609146.1">
    <property type="nucleotide sequence ID" value="NZ_JADOES010000020.1"/>
</dbReference>
<dbReference type="SUPFAM" id="SSF55781">
    <property type="entry name" value="GAF domain-like"/>
    <property type="match status" value="1"/>
</dbReference>
<comment type="cofactor">
    <cofactor evidence="2">
        <name>Cu cation</name>
        <dbReference type="ChEBI" id="CHEBI:23378"/>
    </cofactor>
</comment>
<evidence type="ECO:0000256" key="1">
    <source>
        <dbReference type="ARBA" id="ARBA00000085"/>
    </source>
</evidence>
<name>A0A947DG17_9CYAN</name>
<dbReference type="SMART" id="SM00387">
    <property type="entry name" value="HATPase_c"/>
    <property type="match status" value="1"/>
</dbReference>
<feature type="transmembrane region" description="Helical" evidence="19">
    <location>
        <begin position="64"/>
        <end position="87"/>
    </location>
</feature>
<dbReference type="InterPro" id="IPR003594">
    <property type="entry name" value="HATPase_dom"/>
</dbReference>
<evidence type="ECO:0000256" key="8">
    <source>
        <dbReference type="ARBA" id="ARBA00022692"/>
    </source>
</evidence>
<evidence type="ECO:0000259" key="20">
    <source>
        <dbReference type="PROSITE" id="PS50109"/>
    </source>
</evidence>
<dbReference type="PANTHER" id="PTHR45339:SF1">
    <property type="entry name" value="HYBRID SIGNAL TRANSDUCTION HISTIDINE KINASE J"/>
    <property type="match status" value="1"/>
</dbReference>
<dbReference type="InterPro" id="IPR011006">
    <property type="entry name" value="CheY-like_superfamily"/>
</dbReference>
<dbReference type="InterPro" id="IPR003018">
    <property type="entry name" value="GAF"/>
</dbReference>
<evidence type="ECO:0000256" key="17">
    <source>
        <dbReference type="PROSITE-ProRule" id="PRU00169"/>
    </source>
</evidence>
<dbReference type="InterPro" id="IPR004358">
    <property type="entry name" value="Sig_transdc_His_kin-like_C"/>
</dbReference>
<dbReference type="SUPFAM" id="SSF47384">
    <property type="entry name" value="Homodimeric domain of signal transducing histidine kinase"/>
    <property type="match status" value="1"/>
</dbReference>
<evidence type="ECO:0000256" key="14">
    <source>
        <dbReference type="ARBA" id="ARBA00023012"/>
    </source>
</evidence>
<evidence type="ECO:0000256" key="12">
    <source>
        <dbReference type="ARBA" id="ARBA00022989"/>
    </source>
</evidence>
<dbReference type="PROSITE" id="PS50110">
    <property type="entry name" value="RESPONSE_REGULATORY"/>
    <property type="match status" value="1"/>
</dbReference>
<dbReference type="Gene3D" id="1.10.287.130">
    <property type="match status" value="1"/>
</dbReference>
<evidence type="ECO:0000256" key="7">
    <source>
        <dbReference type="ARBA" id="ARBA00022679"/>
    </source>
</evidence>
<feature type="transmembrane region" description="Helical" evidence="19">
    <location>
        <begin position="93"/>
        <end position="114"/>
    </location>
</feature>
<dbReference type="InterPro" id="IPR003661">
    <property type="entry name" value="HisK_dim/P_dom"/>
</dbReference>
<keyword evidence="15 19" id="KW-0472">Membrane</keyword>
<dbReference type="Gene3D" id="3.30.450.40">
    <property type="match status" value="1"/>
</dbReference>
<evidence type="ECO:0000256" key="3">
    <source>
        <dbReference type="ARBA" id="ARBA00004477"/>
    </source>
</evidence>
<dbReference type="SUPFAM" id="SSF52172">
    <property type="entry name" value="CheY-like"/>
    <property type="match status" value="1"/>
</dbReference>
<sequence length="742" mass="82359">MGNLLQTILSLSEYSPSPYCDQWQMSLVILHVISSLVIALAYFSIPLALYFTYKRYRDFTSERVFWLLGAFIALCGTGYLLDVWAIWYPTYGLAVMIRGLTALIAVYTAVELIARLPELLTLKSPSELAAVNKKLKTEIYRRRDAQTAFYGLVSSTSVATGSDYFSTLVVSLAMILNVRNVVVAERLNLDSLEMKTLAMWHGDDFRDNITFSAADTPCAQAIETGKVQYCLALDLPSGHPLENLEATACLSAPLLDDEENVIGTLSLLHMGPLEDPELAKSFVQVFAARSAAELKRHQAEQALFNAYDDLELRIKQRTVELQKAKETAELANRAKSTFLAKISHELRTPLNAILGFTQLMSDDSELSSDHNRALDIIDASGSHLLNLINNILEFTKLENGHVSLQPSTVDIKTLLYEAGSMVQLRAQEQGLQLQVECDRNIPHHSCIDGSKLRQIVLNMLENAIKYTDKGQVCLKAYAIYPSNPDQDDTVRLGLEISDTGQGISPSEQRRIFNPFYQSYTLSNAHDASEHGVGLGLAICQGLIKLMAGSISCNSQLDEGTTFYIHLPITVIQQSPQRGVALDTQPQCPILPKKQYEILVVEDAPTNRLLLNNILGNAGFKLREAENGQEAIEQWQVSRPDLILMDIQMPVMNGYDATAYIKQQDPHLPIIALTASTFEAQLEEILSVGCNTCIYKPFNREHLLRTINEYLAQAFTNTGLSNPDNSISRGSTLRRGLGSTSRI</sequence>
<dbReference type="Pfam" id="PF25487">
    <property type="entry name" value="ETR1_N"/>
    <property type="match status" value="1"/>
</dbReference>
<evidence type="ECO:0000256" key="13">
    <source>
        <dbReference type="ARBA" id="ARBA00023008"/>
    </source>
</evidence>
<comment type="subcellular location">
    <subcellularLocation>
        <location evidence="3">Endoplasmic reticulum membrane</location>
        <topology evidence="3">Multi-pass membrane protein</topology>
    </subcellularLocation>
</comment>
<evidence type="ECO:0000256" key="19">
    <source>
        <dbReference type="SAM" id="Phobius"/>
    </source>
</evidence>
<reference evidence="22" key="1">
    <citation type="submission" date="2020-11" db="EMBL/GenBank/DDBJ databases">
        <authorList>
            <person name="Konstantinou D."/>
            <person name="Gkelis S."/>
            <person name="Popin R."/>
            <person name="Fewer D."/>
            <person name="Sivonen K."/>
        </authorList>
    </citation>
    <scope>NUCLEOTIDE SEQUENCE</scope>
    <source>
        <strain evidence="22">TAU-MAC 1115</strain>
    </source>
</reference>
<dbReference type="InterPro" id="IPR058544">
    <property type="entry name" value="ETR1_N"/>
</dbReference>
<dbReference type="InterPro" id="IPR036890">
    <property type="entry name" value="HATPase_C_sf"/>
</dbReference>
<feature type="region of interest" description="Disordered" evidence="18">
    <location>
        <begin position="722"/>
        <end position="742"/>
    </location>
</feature>
<dbReference type="GO" id="GO:0000155">
    <property type="term" value="F:phosphorelay sensor kinase activity"/>
    <property type="evidence" value="ECO:0007669"/>
    <property type="project" value="InterPro"/>
</dbReference>
<keyword evidence="8 19" id="KW-0812">Transmembrane</keyword>
<dbReference type="Gene3D" id="3.30.565.10">
    <property type="entry name" value="Histidine kinase-like ATPase, C-terminal domain"/>
    <property type="match status" value="1"/>
</dbReference>
<proteinExistence type="inferred from homology"/>
<dbReference type="EMBL" id="JADOES010000020">
    <property type="protein sequence ID" value="MBT9316080.1"/>
    <property type="molecule type" value="Genomic_DNA"/>
</dbReference>
<keyword evidence="13" id="KW-0186">Copper</keyword>
<dbReference type="EC" id="2.7.13.3" evidence="5"/>
<evidence type="ECO:0000256" key="6">
    <source>
        <dbReference type="ARBA" id="ARBA00022553"/>
    </source>
</evidence>
<keyword evidence="10" id="KW-0418">Kinase</keyword>
<evidence type="ECO:0000256" key="18">
    <source>
        <dbReference type="SAM" id="MobiDB-lite"/>
    </source>
</evidence>
<accession>A0A947DG17</accession>
<dbReference type="Pfam" id="PF00072">
    <property type="entry name" value="Response_reg"/>
    <property type="match status" value="1"/>
</dbReference>
<evidence type="ECO:0000313" key="23">
    <source>
        <dbReference type="Proteomes" id="UP000717364"/>
    </source>
</evidence>
<dbReference type="InterPro" id="IPR005467">
    <property type="entry name" value="His_kinase_dom"/>
</dbReference>
<dbReference type="CDD" id="cd17546">
    <property type="entry name" value="REC_hyHK_CKI1_RcsC-like"/>
    <property type="match status" value="1"/>
</dbReference>
<gene>
    <name evidence="22" type="ORF">IXB50_11680</name>
</gene>
<reference evidence="22" key="2">
    <citation type="journal article" date="2021" name="Mar. Drugs">
        <title>Genome Reduction and Secondary Metabolism of the Marine Sponge-Associated Cyanobacterium Leptothoe.</title>
        <authorList>
            <person name="Konstantinou D."/>
            <person name="Popin R.V."/>
            <person name="Fewer D.P."/>
            <person name="Sivonen K."/>
            <person name="Gkelis S."/>
        </authorList>
    </citation>
    <scope>NUCLEOTIDE SEQUENCE</scope>
    <source>
        <strain evidence="22">TAU-MAC 1115</strain>
    </source>
</reference>
<evidence type="ECO:0000313" key="22">
    <source>
        <dbReference type="EMBL" id="MBT9316080.1"/>
    </source>
</evidence>
<dbReference type="InterPro" id="IPR029016">
    <property type="entry name" value="GAF-like_dom_sf"/>
</dbReference>
<dbReference type="Pfam" id="PF00512">
    <property type="entry name" value="HisKA"/>
    <property type="match status" value="1"/>
</dbReference>
<evidence type="ECO:0000256" key="9">
    <source>
        <dbReference type="ARBA" id="ARBA00022745"/>
    </source>
</evidence>
<dbReference type="CDD" id="cd00082">
    <property type="entry name" value="HisKA"/>
    <property type="match status" value="1"/>
</dbReference>
<dbReference type="Pfam" id="PF01590">
    <property type="entry name" value="GAF"/>
    <property type="match status" value="1"/>
</dbReference>
<dbReference type="SUPFAM" id="SSF55874">
    <property type="entry name" value="ATPase domain of HSP90 chaperone/DNA topoisomerase II/histidine kinase"/>
    <property type="match status" value="1"/>
</dbReference>
<keyword evidence="7" id="KW-0808">Transferase</keyword>
<evidence type="ECO:0000256" key="11">
    <source>
        <dbReference type="ARBA" id="ARBA00022824"/>
    </source>
</evidence>
<evidence type="ECO:0000256" key="10">
    <source>
        <dbReference type="ARBA" id="ARBA00022777"/>
    </source>
</evidence>
<comment type="similarity">
    <text evidence="4">Belongs to the ethylene receptor family.</text>
</comment>
<evidence type="ECO:0000256" key="5">
    <source>
        <dbReference type="ARBA" id="ARBA00012438"/>
    </source>
</evidence>
<evidence type="ECO:0000259" key="21">
    <source>
        <dbReference type="PROSITE" id="PS50110"/>
    </source>
</evidence>
<evidence type="ECO:0000256" key="2">
    <source>
        <dbReference type="ARBA" id="ARBA00001935"/>
    </source>
</evidence>
<dbReference type="CDD" id="cd16922">
    <property type="entry name" value="HATPase_EvgS-ArcB-TorS-like"/>
    <property type="match status" value="1"/>
</dbReference>
<dbReference type="SMART" id="SM00448">
    <property type="entry name" value="REC"/>
    <property type="match status" value="1"/>
</dbReference>
<dbReference type="PANTHER" id="PTHR45339">
    <property type="entry name" value="HYBRID SIGNAL TRANSDUCTION HISTIDINE KINASE J"/>
    <property type="match status" value="1"/>
</dbReference>
<feature type="domain" description="Response regulatory" evidence="21">
    <location>
        <begin position="596"/>
        <end position="710"/>
    </location>
</feature>
<feature type="modified residue" description="4-aspartylphosphate" evidence="17">
    <location>
        <position position="645"/>
    </location>
</feature>
<feature type="domain" description="Histidine kinase" evidence="20">
    <location>
        <begin position="341"/>
        <end position="570"/>
    </location>
</feature>